<dbReference type="InterPro" id="IPR011059">
    <property type="entry name" value="Metal-dep_hydrolase_composite"/>
</dbReference>
<dbReference type="CDD" id="cd01317">
    <property type="entry name" value="DHOase_IIa"/>
    <property type="match status" value="1"/>
</dbReference>
<keyword evidence="5" id="KW-0378">Hydrolase</keyword>
<organism evidence="8">
    <name type="scientific">Baileyella intestinalis</name>
    <dbReference type="NCBI Taxonomy" id="2606709"/>
    <lineage>
        <taxon>Bacteria</taxon>
        <taxon>Bacillati</taxon>
        <taxon>Bacillota</taxon>
        <taxon>Clostridia</taxon>
        <taxon>Peptostreptococcales</taxon>
        <taxon>Anaerovoracaceae</taxon>
        <taxon>Baileyella</taxon>
    </lineage>
</organism>
<evidence type="ECO:0000259" key="7">
    <source>
        <dbReference type="Pfam" id="PF12890"/>
    </source>
</evidence>
<comment type="function">
    <text evidence="2">Catalyzes the reversible cyclization of carbamoyl aspartate to dihydroorotate.</text>
</comment>
<proteinExistence type="inferred from homology"/>
<feature type="domain" description="Dihydroorotase catalytic" evidence="7">
    <location>
        <begin position="46"/>
        <end position="221"/>
    </location>
</feature>
<dbReference type="InterPro" id="IPR002195">
    <property type="entry name" value="Dihydroorotase_CS"/>
</dbReference>
<dbReference type="PANTHER" id="PTHR43668">
    <property type="entry name" value="ALLANTOINASE"/>
    <property type="match status" value="1"/>
</dbReference>
<dbReference type="AlphaFoldDB" id="A0A6A8M4C1"/>
<dbReference type="NCBIfam" id="TIGR00857">
    <property type="entry name" value="pyrC_multi"/>
    <property type="match status" value="1"/>
</dbReference>
<dbReference type="InterPro" id="IPR050138">
    <property type="entry name" value="DHOase/Allantoinase_Hydrolase"/>
</dbReference>
<evidence type="ECO:0000256" key="5">
    <source>
        <dbReference type="ARBA" id="ARBA00022801"/>
    </source>
</evidence>
<dbReference type="InterPro" id="IPR032466">
    <property type="entry name" value="Metal_Hydrolase"/>
</dbReference>
<dbReference type="GO" id="GO:0046872">
    <property type="term" value="F:metal ion binding"/>
    <property type="evidence" value="ECO:0007669"/>
    <property type="project" value="UniProtKB-KW"/>
</dbReference>
<comment type="similarity">
    <text evidence="3">Belongs to the metallo-dependent hydrolases superfamily. DHOase family. Class I DHOase subfamily.</text>
</comment>
<dbReference type="GO" id="GO:0005737">
    <property type="term" value="C:cytoplasm"/>
    <property type="evidence" value="ECO:0007669"/>
    <property type="project" value="TreeGrafter"/>
</dbReference>
<dbReference type="InterPro" id="IPR024403">
    <property type="entry name" value="DHOase_cat"/>
</dbReference>
<dbReference type="GO" id="GO:0006145">
    <property type="term" value="P:purine nucleobase catabolic process"/>
    <property type="evidence" value="ECO:0007669"/>
    <property type="project" value="TreeGrafter"/>
</dbReference>
<dbReference type="Pfam" id="PF12890">
    <property type="entry name" value="DHOase"/>
    <property type="match status" value="1"/>
</dbReference>
<dbReference type="EMBL" id="VUNB01000001">
    <property type="protein sequence ID" value="MST68212.1"/>
    <property type="molecule type" value="Genomic_DNA"/>
</dbReference>
<evidence type="ECO:0000313" key="8">
    <source>
        <dbReference type="EMBL" id="MST68212.1"/>
    </source>
</evidence>
<keyword evidence="6" id="KW-0665">Pyrimidine biosynthesis</keyword>
<dbReference type="GO" id="GO:0004038">
    <property type="term" value="F:allantoinase activity"/>
    <property type="evidence" value="ECO:0007669"/>
    <property type="project" value="TreeGrafter"/>
</dbReference>
<evidence type="ECO:0000256" key="6">
    <source>
        <dbReference type="ARBA" id="ARBA00022975"/>
    </source>
</evidence>
<sequence>MLKGGSIYRNGHFEDNLQISGKNNAADGGFVDIGGQDGVIEVGNSFILPSFCDVHVHFREPGQEYKETIRTGSRAAAAGGYTDVCTMPNLKPAPSDMESLDVQLKAINEVPSAEKIHVHPYGTITRGQKGRGQLSDMEEMAPHVIAFSDDGVGVQDAGLMKAAMETARALGKIIVAHCEDEELLAQGKSRESEWRQIERDVKLADITGASYHVCHISTKESVEIIREAKKSGVDVTCETAPHYLLLDSRIIAEKISACPEEGGKYKMNPPVREPEDKNSLIEGVLDGTVDMLATDHAPHSSEEKSRGFLKSMNGITGLECAFPAVYTGLVKTGIIPFDTLIRIMAVNPRTRFGIPADSGWTVADLDNPFVLDSRRFRSMGKTTPFDGQELYGKILYTICGDRLVYDHSTDK</sequence>
<gene>
    <name evidence="8" type="ORF">FYJ66_01135</name>
</gene>
<accession>A0A6A8M4C1</accession>
<name>A0A6A8M4C1_9FIRM</name>
<dbReference type="PROSITE" id="PS00482">
    <property type="entry name" value="DIHYDROOROTASE_1"/>
    <property type="match status" value="1"/>
</dbReference>
<keyword evidence="4" id="KW-0479">Metal-binding</keyword>
<dbReference type="GO" id="GO:0004151">
    <property type="term" value="F:dihydroorotase activity"/>
    <property type="evidence" value="ECO:0007669"/>
    <property type="project" value="InterPro"/>
</dbReference>
<dbReference type="GO" id="GO:0006221">
    <property type="term" value="P:pyrimidine nucleotide biosynthetic process"/>
    <property type="evidence" value="ECO:0007669"/>
    <property type="project" value="UniProtKB-KW"/>
</dbReference>
<reference evidence="8" key="1">
    <citation type="submission" date="2019-09" db="EMBL/GenBank/DDBJ databases">
        <title>In-depth cultivation of the pig gut microbiome towards novel bacterial diversity and tailored functional studies.</title>
        <authorList>
            <person name="Wylensek D."/>
            <person name="Hitch T.C.A."/>
            <person name="Clavel T."/>
        </authorList>
    </citation>
    <scope>NUCLEOTIDE SEQUENCE</scope>
    <source>
        <strain evidence="8">RF-744-FAT-WT-3</strain>
    </source>
</reference>
<evidence type="ECO:0000256" key="4">
    <source>
        <dbReference type="ARBA" id="ARBA00022723"/>
    </source>
</evidence>
<dbReference type="Gene3D" id="3.20.20.140">
    <property type="entry name" value="Metal-dependent hydrolases"/>
    <property type="match status" value="1"/>
</dbReference>
<dbReference type="Gene3D" id="2.30.40.10">
    <property type="entry name" value="Urease, subunit C, domain 1"/>
    <property type="match status" value="1"/>
</dbReference>
<comment type="cofactor">
    <cofactor evidence="1">
        <name>Zn(2+)</name>
        <dbReference type="ChEBI" id="CHEBI:29105"/>
    </cofactor>
</comment>
<dbReference type="PROSITE" id="PS00483">
    <property type="entry name" value="DIHYDROOROTASE_2"/>
    <property type="match status" value="1"/>
</dbReference>
<dbReference type="InterPro" id="IPR004722">
    <property type="entry name" value="DHOase"/>
</dbReference>
<protein>
    <submittedName>
        <fullName evidence="8">Dihydroorotase</fullName>
    </submittedName>
</protein>
<dbReference type="PANTHER" id="PTHR43668:SF2">
    <property type="entry name" value="ALLANTOINASE"/>
    <property type="match status" value="1"/>
</dbReference>
<comment type="caution">
    <text evidence="8">The sequence shown here is derived from an EMBL/GenBank/DDBJ whole genome shotgun (WGS) entry which is preliminary data.</text>
</comment>
<evidence type="ECO:0000256" key="3">
    <source>
        <dbReference type="ARBA" id="ARBA00010286"/>
    </source>
</evidence>
<evidence type="ECO:0000256" key="2">
    <source>
        <dbReference type="ARBA" id="ARBA00002368"/>
    </source>
</evidence>
<evidence type="ECO:0000256" key="1">
    <source>
        <dbReference type="ARBA" id="ARBA00001947"/>
    </source>
</evidence>
<dbReference type="SUPFAM" id="SSF51338">
    <property type="entry name" value="Composite domain of metallo-dependent hydrolases"/>
    <property type="match status" value="1"/>
</dbReference>
<dbReference type="SUPFAM" id="SSF51556">
    <property type="entry name" value="Metallo-dependent hydrolases"/>
    <property type="match status" value="1"/>
</dbReference>